<dbReference type="GO" id="GO:0006351">
    <property type="term" value="P:DNA-templated transcription"/>
    <property type="evidence" value="ECO:0007669"/>
    <property type="project" value="InterPro"/>
</dbReference>
<evidence type="ECO:0000313" key="7">
    <source>
        <dbReference type="Proteomes" id="UP001152320"/>
    </source>
</evidence>
<gene>
    <name evidence="6" type="ORF">HOLleu_31077</name>
</gene>
<protein>
    <submittedName>
        <fullName evidence="6">DNA-directed RNA polymerase I subunit RPA49</fullName>
    </submittedName>
</protein>
<dbReference type="AlphaFoldDB" id="A0A9Q1BLA3"/>
<dbReference type="EMBL" id="JAIZAY010000015">
    <property type="protein sequence ID" value="KAJ8028747.1"/>
    <property type="molecule type" value="Genomic_DNA"/>
</dbReference>
<proteinExistence type="inferred from homology"/>
<sequence>MAASMKRKAFDTSENEAIPIVSFSHGALNVSKEGNGDNLPTFKLLKHSKSDIVKRKQWRILTARGQKIDYVGSNYGELALKASSTSKYMVGVLDKRTGKMQAYDAQLFRLHPWIQRDETQKQKKDDTLTFLEKTHRLTENFGSKRGKRSLNSLIRNKVSQEFIEKAVSEAVENAAVDLPETSDYVQLESEHFQLLPPCNKDASAPADIYKLEDILPLELMDHLDQKGDSLLNASVEEIEKWQKEESCPFYVLDHLPLSDYAFSEDKDLSVKRKAAILAYITVLMQLFITKKRNLESLTMLNEIPLSIKDYIVSKFLQESSTPSGSIKRSLTKLSKDKVMIHILLLALHVDSFRTKLDCLQRDTGIPPKRMLQYVRSFGGKPRLLKKHEMESTDIVGTKKYLMELKGPVDLSPKKVLRQRRSQTR</sequence>
<dbReference type="GO" id="GO:0005730">
    <property type="term" value="C:nucleolus"/>
    <property type="evidence" value="ECO:0007669"/>
    <property type="project" value="UniProtKB-SubCell"/>
</dbReference>
<keyword evidence="7" id="KW-1185">Reference proteome</keyword>
<dbReference type="PANTHER" id="PTHR14440">
    <property type="entry name" value="DNA-DIRECTED RNA POLYMERASE I SUBUNIT RPA49"/>
    <property type="match status" value="1"/>
</dbReference>
<keyword evidence="3 6" id="KW-0240">DNA-directed RNA polymerase</keyword>
<keyword evidence="4" id="KW-0804">Transcription</keyword>
<dbReference type="Proteomes" id="UP001152320">
    <property type="component" value="Chromosome 15"/>
</dbReference>
<evidence type="ECO:0000256" key="5">
    <source>
        <dbReference type="ARBA" id="ARBA00023242"/>
    </source>
</evidence>
<dbReference type="OrthoDB" id="532500at2759"/>
<name>A0A9Q1BLA3_HOLLE</name>
<dbReference type="Pfam" id="PF06870">
    <property type="entry name" value="RNA_pol_I_A49"/>
    <property type="match status" value="1"/>
</dbReference>
<comment type="similarity">
    <text evidence="2">Belongs to the eukaryotic RPA49/POLR1E RNA polymerase subunit family.</text>
</comment>
<accession>A0A9Q1BLA3</accession>
<evidence type="ECO:0000313" key="6">
    <source>
        <dbReference type="EMBL" id="KAJ8028747.1"/>
    </source>
</evidence>
<comment type="subcellular location">
    <subcellularLocation>
        <location evidence="1">Nucleus</location>
        <location evidence="1">Nucleolus</location>
    </subcellularLocation>
</comment>
<keyword evidence="5" id="KW-0539">Nucleus</keyword>
<dbReference type="GO" id="GO:0003677">
    <property type="term" value="F:DNA binding"/>
    <property type="evidence" value="ECO:0007669"/>
    <property type="project" value="InterPro"/>
</dbReference>
<evidence type="ECO:0000256" key="3">
    <source>
        <dbReference type="ARBA" id="ARBA00022478"/>
    </source>
</evidence>
<evidence type="ECO:0000256" key="4">
    <source>
        <dbReference type="ARBA" id="ARBA00023163"/>
    </source>
</evidence>
<evidence type="ECO:0000256" key="1">
    <source>
        <dbReference type="ARBA" id="ARBA00004604"/>
    </source>
</evidence>
<dbReference type="InterPro" id="IPR009668">
    <property type="entry name" value="RNA_pol-assoc_fac_A49-like"/>
</dbReference>
<dbReference type="GO" id="GO:0000428">
    <property type="term" value="C:DNA-directed RNA polymerase complex"/>
    <property type="evidence" value="ECO:0007669"/>
    <property type="project" value="UniProtKB-KW"/>
</dbReference>
<comment type="caution">
    <text evidence="6">The sequence shown here is derived from an EMBL/GenBank/DDBJ whole genome shotgun (WGS) entry which is preliminary data.</text>
</comment>
<organism evidence="6 7">
    <name type="scientific">Holothuria leucospilota</name>
    <name type="common">Black long sea cucumber</name>
    <name type="synonym">Mertensiothuria leucospilota</name>
    <dbReference type="NCBI Taxonomy" id="206669"/>
    <lineage>
        <taxon>Eukaryota</taxon>
        <taxon>Metazoa</taxon>
        <taxon>Echinodermata</taxon>
        <taxon>Eleutherozoa</taxon>
        <taxon>Echinozoa</taxon>
        <taxon>Holothuroidea</taxon>
        <taxon>Aspidochirotacea</taxon>
        <taxon>Aspidochirotida</taxon>
        <taxon>Holothuriidae</taxon>
        <taxon>Holothuria</taxon>
    </lineage>
</organism>
<evidence type="ECO:0000256" key="2">
    <source>
        <dbReference type="ARBA" id="ARBA00009430"/>
    </source>
</evidence>
<reference evidence="6" key="1">
    <citation type="submission" date="2021-10" db="EMBL/GenBank/DDBJ databases">
        <title>Tropical sea cucumber genome reveals ecological adaptation and Cuvierian tubules defense mechanism.</title>
        <authorList>
            <person name="Chen T."/>
        </authorList>
    </citation>
    <scope>NUCLEOTIDE SEQUENCE</scope>
    <source>
        <strain evidence="6">Nanhai2018</strain>
        <tissue evidence="6">Muscle</tissue>
    </source>
</reference>